<gene>
    <name evidence="3" type="ORF">ACFPER_02070</name>
</gene>
<dbReference type="Proteomes" id="UP001595960">
    <property type="component" value="Unassembled WGS sequence"/>
</dbReference>
<feature type="compositionally biased region" description="Low complexity" evidence="1">
    <location>
        <begin position="38"/>
        <end position="51"/>
    </location>
</feature>
<protein>
    <submittedName>
        <fullName evidence="3">DUF4232 domain-containing protein</fullName>
    </submittedName>
</protein>
<accession>A0ABV9R265</accession>
<evidence type="ECO:0000256" key="1">
    <source>
        <dbReference type="SAM" id="MobiDB-lite"/>
    </source>
</evidence>
<dbReference type="RefSeq" id="WP_204395610.1">
    <property type="nucleotide sequence ID" value="NZ_JAFBBW010000001.1"/>
</dbReference>
<reference evidence="4" key="1">
    <citation type="journal article" date="2019" name="Int. J. Syst. Evol. Microbiol.">
        <title>The Global Catalogue of Microorganisms (GCM) 10K type strain sequencing project: providing services to taxonomists for standard genome sequencing and annotation.</title>
        <authorList>
            <consortium name="The Broad Institute Genomics Platform"/>
            <consortium name="The Broad Institute Genome Sequencing Center for Infectious Disease"/>
            <person name="Wu L."/>
            <person name="Ma J."/>
        </authorList>
    </citation>
    <scope>NUCLEOTIDE SEQUENCE [LARGE SCALE GENOMIC DNA]</scope>
    <source>
        <strain evidence="4">CGMCC 1.12192</strain>
    </source>
</reference>
<evidence type="ECO:0000313" key="3">
    <source>
        <dbReference type="EMBL" id="MFC4827556.1"/>
    </source>
</evidence>
<dbReference type="PROSITE" id="PS51257">
    <property type="entry name" value="PROKAR_LIPOPROTEIN"/>
    <property type="match status" value="1"/>
</dbReference>
<proteinExistence type="predicted"/>
<evidence type="ECO:0000259" key="2">
    <source>
        <dbReference type="Pfam" id="PF14016"/>
    </source>
</evidence>
<dbReference type="EMBL" id="JBHSJC010000001">
    <property type="protein sequence ID" value="MFC4827556.1"/>
    <property type="molecule type" value="Genomic_DNA"/>
</dbReference>
<feature type="domain" description="DUF4232" evidence="2">
    <location>
        <begin position="63"/>
        <end position="199"/>
    </location>
</feature>
<comment type="caution">
    <text evidence="3">The sequence shown here is derived from an EMBL/GenBank/DDBJ whole genome shotgun (WGS) entry which is preliminary data.</text>
</comment>
<name>A0ABV9R265_9MICO</name>
<sequence>MGGRHVGGASTTIALALVLTGCAGGGNAPVSPSPTPSPTQSASTSPTPTASGQVDPNAPAGQCADDALRVTFVDADGGAAGSTYSDLVFTNTGSDACELRGAPGVSVVDDSGVQLGEAAERQGDEDPPTLTLQPGGEVVAQLKAVNIDPGGGPLVDCPVVYGSAYLVYPPHSFTAVEVTTGDRVPACDSTTPFLTIGPVAED</sequence>
<keyword evidence="4" id="KW-1185">Reference proteome</keyword>
<organism evidence="3 4">
    <name type="scientific">Agromyces aurantiacus</name>
    <dbReference type="NCBI Taxonomy" id="165814"/>
    <lineage>
        <taxon>Bacteria</taxon>
        <taxon>Bacillati</taxon>
        <taxon>Actinomycetota</taxon>
        <taxon>Actinomycetes</taxon>
        <taxon>Micrococcales</taxon>
        <taxon>Microbacteriaceae</taxon>
        <taxon>Agromyces</taxon>
    </lineage>
</organism>
<evidence type="ECO:0000313" key="4">
    <source>
        <dbReference type="Proteomes" id="UP001595960"/>
    </source>
</evidence>
<dbReference type="Pfam" id="PF14016">
    <property type="entry name" value="DUF4232"/>
    <property type="match status" value="1"/>
</dbReference>
<feature type="region of interest" description="Disordered" evidence="1">
    <location>
        <begin position="24"/>
        <end position="62"/>
    </location>
</feature>
<dbReference type="InterPro" id="IPR025326">
    <property type="entry name" value="DUF4232"/>
</dbReference>